<name>F2RSY6_TRIT1</name>
<sequence>MMTNTTLADPHKNVLRLSPQRQNDQLSTTAPRRMMRYPRRQLPARDEYRDTDGGADDDMAVLTARLVPASGTLDIWELLVLRTAKPVTTTMQMRRRVGLLAGHGMAPLRVNPHG</sequence>
<dbReference type="Proteomes" id="UP000009172">
    <property type="component" value="Unassembled WGS sequence"/>
</dbReference>
<evidence type="ECO:0000313" key="2">
    <source>
        <dbReference type="EMBL" id="EGD94435.1"/>
    </source>
</evidence>
<gene>
    <name evidence="2" type="ORF">TESG_01953</name>
</gene>
<proteinExistence type="predicted"/>
<evidence type="ECO:0000256" key="1">
    <source>
        <dbReference type="SAM" id="MobiDB-lite"/>
    </source>
</evidence>
<accession>F2RSY6</accession>
<feature type="compositionally biased region" description="Polar residues" evidence="1">
    <location>
        <begin position="19"/>
        <end position="30"/>
    </location>
</feature>
<feature type="region of interest" description="Disordered" evidence="1">
    <location>
        <begin position="1"/>
        <end position="35"/>
    </location>
</feature>
<keyword evidence="3" id="KW-1185">Reference proteome</keyword>
<evidence type="ECO:0000313" key="3">
    <source>
        <dbReference type="Proteomes" id="UP000009172"/>
    </source>
</evidence>
<dbReference type="EMBL" id="GG698483">
    <property type="protein sequence ID" value="EGD94435.1"/>
    <property type="molecule type" value="Genomic_DNA"/>
</dbReference>
<dbReference type="AlphaFoldDB" id="F2RSY6"/>
<dbReference type="HOGENOM" id="CLU_2122852_0_0_1"/>
<reference evidence="3" key="1">
    <citation type="journal article" date="2012" name="MBio">
        <title>Comparative genome analysis of Trichophyton rubrum and related dermatophytes reveals candidate genes involved in infection.</title>
        <authorList>
            <person name="Martinez D.A."/>
            <person name="Oliver B.G."/>
            <person name="Graeser Y."/>
            <person name="Goldberg J.M."/>
            <person name="Li W."/>
            <person name="Martinez-Rossi N.M."/>
            <person name="Monod M."/>
            <person name="Shelest E."/>
            <person name="Barton R.C."/>
            <person name="Birch E."/>
            <person name="Brakhage A.A."/>
            <person name="Chen Z."/>
            <person name="Gurr S.J."/>
            <person name="Heiman D."/>
            <person name="Heitman J."/>
            <person name="Kosti I."/>
            <person name="Rossi A."/>
            <person name="Saif S."/>
            <person name="Samalova M."/>
            <person name="Saunders C.W."/>
            <person name="Shea T."/>
            <person name="Summerbell R.C."/>
            <person name="Xu J."/>
            <person name="Young S."/>
            <person name="Zeng Q."/>
            <person name="Birren B.W."/>
            <person name="Cuomo C.A."/>
            <person name="White T.C."/>
        </authorList>
    </citation>
    <scope>NUCLEOTIDE SEQUENCE [LARGE SCALE GENOMIC DNA]</scope>
    <source>
        <strain evidence="3">CBS 112818</strain>
    </source>
</reference>
<organism evidence="2 3">
    <name type="scientific">Trichophyton tonsurans (strain CBS 112818)</name>
    <name type="common">Scalp ringworm fungus</name>
    <dbReference type="NCBI Taxonomy" id="647933"/>
    <lineage>
        <taxon>Eukaryota</taxon>
        <taxon>Fungi</taxon>
        <taxon>Dikarya</taxon>
        <taxon>Ascomycota</taxon>
        <taxon>Pezizomycotina</taxon>
        <taxon>Eurotiomycetes</taxon>
        <taxon>Eurotiomycetidae</taxon>
        <taxon>Onygenales</taxon>
        <taxon>Arthrodermataceae</taxon>
        <taxon>Trichophyton</taxon>
    </lineage>
</organism>
<protein>
    <submittedName>
        <fullName evidence="2">Uncharacterized protein</fullName>
    </submittedName>
</protein>